<dbReference type="InterPro" id="IPR038120">
    <property type="entry name" value="Rpb1_funnel_sf"/>
</dbReference>
<dbReference type="SMART" id="SM00663">
    <property type="entry name" value="RPOLA_N"/>
    <property type="match status" value="1"/>
</dbReference>
<keyword evidence="4" id="KW-0808">Transferase</keyword>
<dbReference type="Proteomes" id="UP000011014">
    <property type="component" value="Unassembled WGS sequence"/>
</dbReference>
<evidence type="ECO:0000256" key="4">
    <source>
        <dbReference type="ARBA" id="ARBA00022679"/>
    </source>
</evidence>
<dbReference type="Gene3D" id="6.10.250.2940">
    <property type="match status" value="1"/>
</dbReference>
<keyword evidence="6" id="KW-0804">Transcription</keyword>
<dbReference type="InterPro" id="IPR007083">
    <property type="entry name" value="RNA_pol_Rpb1_4"/>
</dbReference>
<proteinExistence type="inferred from homology"/>
<dbReference type="AlphaFoldDB" id="E4Z6C6"/>
<dbReference type="Pfam" id="PF04998">
    <property type="entry name" value="RNA_pol_Rpb1_5"/>
    <property type="match status" value="1"/>
</dbReference>
<organism evidence="8">
    <name type="scientific">Oikopleura dioica</name>
    <name type="common">Tunicate</name>
    <dbReference type="NCBI Taxonomy" id="34765"/>
    <lineage>
        <taxon>Eukaryota</taxon>
        <taxon>Metazoa</taxon>
        <taxon>Chordata</taxon>
        <taxon>Tunicata</taxon>
        <taxon>Appendicularia</taxon>
        <taxon>Copelata</taxon>
        <taxon>Oikopleuridae</taxon>
        <taxon>Oikopleura</taxon>
    </lineage>
</organism>
<dbReference type="InterPro" id="IPR042102">
    <property type="entry name" value="RNA_pol_Rpb1_3_sf"/>
</dbReference>
<reference evidence="8" key="1">
    <citation type="journal article" date="2010" name="Science">
        <title>Plasticity of animal genome architecture unmasked by rapid evolution of a pelagic tunicate.</title>
        <authorList>
            <person name="Denoeud F."/>
            <person name="Henriet S."/>
            <person name="Mungpakdee S."/>
            <person name="Aury J.M."/>
            <person name="Da Silva C."/>
            <person name="Brinkmann H."/>
            <person name="Mikhaleva J."/>
            <person name="Olsen L.C."/>
            <person name="Jubin C."/>
            <person name="Canestro C."/>
            <person name="Bouquet J.M."/>
            <person name="Danks G."/>
            <person name="Poulain J."/>
            <person name="Campsteijn C."/>
            <person name="Adamski M."/>
            <person name="Cross I."/>
            <person name="Yadetie F."/>
            <person name="Muffato M."/>
            <person name="Louis A."/>
            <person name="Butcher S."/>
            <person name="Tsagkogeorga G."/>
            <person name="Konrad A."/>
            <person name="Singh S."/>
            <person name="Jensen M.F."/>
            <person name="Cong E.H."/>
            <person name="Eikeseth-Otteraa H."/>
            <person name="Noel B."/>
            <person name="Anthouard V."/>
            <person name="Porcel B.M."/>
            <person name="Kachouri-Lafond R."/>
            <person name="Nishino A."/>
            <person name="Ugolini M."/>
            <person name="Chourrout P."/>
            <person name="Nishida H."/>
            <person name="Aasland R."/>
            <person name="Huzurbazar S."/>
            <person name="Westhof E."/>
            <person name="Delsuc F."/>
            <person name="Lehrach H."/>
            <person name="Reinhardt R."/>
            <person name="Weissenbach J."/>
            <person name="Roy S.W."/>
            <person name="Artiguenave F."/>
            <person name="Postlethwait J.H."/>
            <person name="Manak J.R."/>
            <person name="Thompson E.M."/>
            <person name="Jaillon O."/>
            <person name="Du Pasquier L."/>
            <person name="Boudinot P."/>
            <person name="Liberles D.A."/>
            <person name="Volff J.N."/>
            <person name="Philippe H."/>
            <person name="Lenhard B."/>
            <person name="Roest Crollius H."/>
            <person name="Wincker P."/>
            <person name="Chourrout D."/>
        </authorList>
    </citation>
    <scope>NUCLEOTIDE SEQUENCE [LARGE SCALE GENOMIC DNA]</scope>
</reference>
<dbReference type="Gene3D" id="1.10.132.30">
    <property type="match status" value="1"/>
</dbReference>
<feature type="domain" description="RNA polymerase N-terminal" evidence="7">
    <location>
        <begin position="1"/>
        <end position="83"/>
    </location>
</feature>
<evidence type="ECO:0000256" key="2">
    <source>
        <dbReference type="ARBA" id="ARBA00012418"/>
    </source>
</evidence>
<accession>E4Z6C6</accession>
<dbReference type="GO" id="GO:0003677">
    <property type="term" value="F:DNA binding"/>
    <property type="evidence" value="ECO:0007669"/>
    <property type="project" value="InterPro"/>
</dbReference>
<dbReference type="InterPro" id="IPR006592">
    <property type="entry name" value="RNA_pol_N"/>
</dbReference>
<evidence type="ECO:0000259" key="7">
    <source>
        <dbReference type="SMART" id="SM00663"/>
    </source>
</evidence>
<evidence type="ECO:0000256" key="1">
    <source>
        <dbReference type="ARBA" id="ARBA00006460"/>
    </source>
</evidence>
<dbReference type="Gene3D" id="6.20.50.80">
    <property type="match status" value="1"/>
</dbReference>
<dbReference type="Pfam" id="PF00623">
    <property type="entry name" value="RNA_pol_Rpb1_2"/>
    <property type="match status" value="1"/>
</dbReference>
<dbReference type="InterPro" id="IPR007066">
    <property type="entry name" value="RNA_pol_Rpb1_3"/>
</dbReference>
<dbReference type="InterPro" id="IPR045867">
    <property type="entry name" value="DNA-dir_RpoC_beta_prime"/>
</dbReference>
<keyword evidence="3" id="KW-0240">DNA-directed RNA polymerase</keyword>
<dbReference type="GO" id="GO:0005665">
    <property type="term" value="C:RNA polymerase II, core complex"/>
    <property type="evidence" value="ECO:0007669"/>
    <property type="project" value="TreeGrafter"/>
</dbReference>
<dbReference type="Pfam" id="PF04983">
    <property type="entry name" value="RNA_pol_Rpb1_3"/>
    <property type="match status" value="1"/>
</dbReference>
<feature type="non-terminal residue" evidence="8">
    <location>
        <position position="471"/>
    </location>
</feature>
<evidence type="ECO:0000313" key="8">
    <source>
        <dbReference type="EMBL" id="CBY43254.1"/>
    </source>
</evidence>
<protein>
    <recommendedName>
        <fullName evidence="2">DNA-directed RNA polymerase</fullName>
        <ecNumber evidence="2">2.7.7.6</ecNumber>
    </recommendedName>
</protein>
<evidence type="ECO:0000256" key="6">
    <source>
        <dbReference type="ARBA" id="ARBA00023163"/>
    </source>
</evidence>
<dbReference type="InterPro" id="IPR007081">
    <property type="entry name" value="RNA_pol_Rpb1_5"/>
</dbReference>
<gene>
    <name evidence="8" type="ORF">GSOID_T00027835001</name>
</gene>
<dbReference type="FunFam" id="1.10.274.100:FF:000001">
    <property type="entry name" value="DNA-directed RNA polymerase subunit"/>
    <property type="match status" value="1"/>
</dbReference>
<dbReference type="Gene3D" id="2.40.40.20">
    <property type="match status" value="1"/>
</dbReference>
<dbReference type="EC" id="2.7.7.6" evidence="2"/>
<dbReference type="InterPro" id="IPR000722">
    <property type="entry name" value="RNA_pol_asu"/>
</dbReference>
<evidence type="ECO:0000256" key="3">
    <source>
        <dbReference type="ARBA" id="ARBA00022478"/>
    </source>
</evidence>
<dbReference type="Pfam" id="PF05000">
    <property type="entry name" value="RNA_pol_Rpb1_4"/>
    <property type="match status" value="1"/>
</dbReference>
<dbReference type="GO" id="GO:0003899">
    <property type="term" value="F:DNA-directed RNA polymerase activity"/>
    <property type="evidence" value="ECO:0007669"/>
    <property type="project" value="UniProtKB-EC"/>
</dbReference>
<sequence length="471" mass="53050">MSMMGHLVKVLPWSTFRMNLSVMSPYNADFDGDEMNLHVPQSMETRAEILQLALVPRMVVTPQSNRPVMGIVQDTLTAVRKLTKRDTFIEVADFMNLILFKIQWDGRLPIPAILKPRPLYTGKQLFELCLPEGVNCIRNHSTHPDSEDNGPYRHISVGDTRVVIENGKIISGIVCKKTVGASSGSLIHVMFNEKGADVTKRFFSDCQRMVNQWLLVEGHSIGIGDTIADAATYKNIQAQIRKSKTDVLEVIERAHNDELVCTPGNTIRNTFENHVNKILNDARDKTGGLAQKSLSEFNNFKQMVVAGSKGSKINISQVIAVVGQQNVSGQRIPFHFHHRSLPCFMKDDFSPESKGFVENSYLAGLTPTEFFFHAMGGREGLIDTAIKTASTGYIQRRLIKAMESAVVRYDATVRNSNNNIIQFRYGEDGLAGEHVEFQNLSSIRPSDRLFERRFRFDYSDEKNLRKHLALD</sequence>
<evidence type="ECO:0000256" key="5">
    <source>
        <dbReference type="ARBA" id="ARBA00022695"/>
    </source>
</evidence>
<dbReference type="PANTHER" id="PTHR19376:SF37">
    <property type="entry name" value="DNA-DIRECTED RNA POLYMERASE II SUBUNIT RPB1"/>
    <property type="match status" value="1"/>
</dbReference>
<dbReference type="GO" id="GO:0006351">
    <property type="term" value="P:DNA-templated transcription"/>
    <property type="evidence" value="ECO:0007669"/>
    <property type="project" value="InterPro"/>
</dbReference>
<name>E4Z6C6_OIKDI</name>
<comment type="similarity">
    <text evidence="1">Belongs to the RNA polymerase beta' chain family.</text>
</comment>
<dbReference type="FunFam" id="1.10.132.30:FF:000001">
    <property type="entry name" value="DNA-directed RNA polymerase subunit"/>
    <property type="match status" value="1"/>
</dbReference>
<dbReference type="Gene3D" id="1.10.274.100">
    <property type="entry name" value="RNA polymerase Rpb1, domain 3"/>
    <property type="match status" value="1"/>
</dbReference>
<dbReference type="EMBL" id="FN658008">
    <property type="protein sequence ID" value="CBY43254.1"/>
    <property type="molecule type" value="Genomic_DNA"/>
</dbReference>
<keyword evidence="5" id="KW-0548">Nucleotidyltransferase</keyword>
<dbReference type="SUPFAM" id="SSF64484">
    <property type="entry name" value="beta and beta-prime subunits of DNA dependent RNA-polymerase"/>
    <property type="match status" value="1"/>
</dbReference>
<dbReference type="PANTHER" id="PTHR19376">
    <property type="entry name" value="DNA-DIRECTED RNA POLYMERASE"/>
    <property type="match status" value="1"/>
</dbReference>